<dbReference type="EMBL" id="CM001268">
    <property type="protein sequence ID" value="EHH24579.1"/>
    <property type="molecule type" value="Genomic_DNA"/>
</dbReference>
<organism evidence="1">
    <name type="scientific">Macaca mulatta</name>
    <name type="common">Rhesus macaque</name>
    <dbReference type="NCBI Taxonomy" id="9544"/>
    <lineage>
        <taxon>Eukaryota</taxon>
        <taxon>Metazoa</taxon>
        <taxon>Chordata</taxon>
        <taxon>Craniata</taxon>
        <taxon>Vertebrata</taxon>
        <taxon>Euteleostomi</taxon>
        <taxon>Mammalia</taxon>
        <taxon>Eutheria</taxon>
        <taxon>Euarchontoglires</taxon>
        <taxon>Primates</taxon>
        <taxon>Haplorrhini</taxon>
        <taxon>Catarrhini</taxon>
        <taxon>Cercopithecidae</taxon>
        <taxon>Cercopithecinae</taxon>
        <taxon>Macaca</taxon>
    </lineage>
</organism>
<accession>G7NJ18</accession>
<proteinExistence type="predicted"/>
<dbReference type="Proteomes" id="UP000013456">
    <property type="component" value="Chromosome 16"/>
</dbReference>
<gene>
    <name evidence="1" type="ORF">EGK_08256</name>
</gene>
<name>G7NJ18_MACMU</name>
<reference evidence="1" key="1">
    <citation type="journal article" date="2011" name="Nat. Biotechnol.">
        <title>Genome sequencing and comparison of two nonhuman primate animal models, the cynomolgus and Chinese rhesus macaques.</title>
        <authorList>
            <person name="Yan G."/>
            <person name="Zhang G."/>
            <person name="Fang X."/>
            <person name="Zhang Y."/>
            <person name="Li C."/>
            <person name="Ling F."/>
            <person name="Cooper D.N."/>
            <person name="Li Q."/>
            <person name="Li Y."/>
            <person name="van Gool A.J."/>
            <person name="Du H."/>
            <person name="Chen J."/>
            <person name="Chen R."/>
            <person name="Zhang P."/>
            <person name="Huang Z."/>
            <person name="Thompson J.R."/>
            <person name="Meng Y."/>
            <person name="Bai Y."/>
            <person name="Wang J."/>
            <person name="Zhuo M."/>
            <person name="Wang T."/>
            <person name="Huang Y."/>
            <person name="Wei L."/>
            <person name="Li J."/>
            <person name="Wang Z."/>
            <person name="Hu H."/>
            <person name="Yang P."/>
            <person name="Le L."/>
            <person name="Stenson P.D."/>
            <person name="Li B."/>
            <person name="Liu X."/>
            <person name="Ball E.V."/>
            <person name="An N."/>
            <person name="Huang Q."/>
            <person name="Zhang Y."/>
            <person name="Fan W."/>
            <person name="Zhang X."/>
            <person name="Li Y."/>
            <person name="Wang W."/>
            <person name="Katze M.G."/>
            <person name="Su B."/>
            <person name="Nielsen R."/>
            <person name="Yang H."/>
            <person name="Wang J."/>
            <person name="Wang X."/>
            <person name="Wang J."/>
        </authorList>
    </citation>
    <scope>NUCLEOTIDE SEQUENCE [LARGE SCALE GENOMIC DNA]</scope>
    <source>
        <strain evidence="1">CR-5</strain>
    </source>
</reference>
<protein>
    <submittedName>
        <fullName evidence="1">Uncharacterized protein</fullName>
    </submittedName>
</protein>
<sequence>MNVNLSFEGLVSAQSPMARSLCQGKGCGEVGAVIGKQSQKRPWGLLPSRPPVSSREKRGSSAVLPFCLPPWDDTA</sequence>
<dbReference type="AlphaFoldDB" id="G7NJ18"/>
<evidence type="ECO:0000313" key="1">
    <source>
        <dbReference type="EMBL" id="EHH24579.1"/>
    </source>
</evidence>